<evidence type="ECO:0000256" key="7">
    <source>
        <dbReference type="ARBA" id="ARBA00023002"/>
    </source>
</evidence>
<comment type="similarity">
    <text evidence="3 9">Belongs to the BCKDHA family.</text>
</comment>
<dbReference type="PANTHER" id="PTHR43380">
    <property type="entry name" value="2-OXOISOVALERATE DEHYDROGENASE SUBUNIT ALPHA, MITOCHONDRIAL"/>
    <property type="match status" value="1"/>
</dbReference>
<evidence type="ECO:0000256" key="1">
    <source>
        <dbReference type="ARBA" id="ARBA00001964"/>
    </source>
</evidence>
<keyword evidence="6" id="KW-0630">Potassium</keyword>
<dbReference type="GO" id="GO:0003863">
    <property type="term" value="F:branched-chain 2-oxo acid dehydrogenase activity"/>
    <property type="evidence" value="ECO:0007669"/>
    <property type="project" value="UniProtKB-EC"/>
</dbReference>
<evidence type="ECO:0000256" key="2">
    <source>
        <dbReference type="ARBA" id="ARBA00004305"/>
    </source>
</evidence>
<dbReference type="InterPro" id="IPR029061">
    <property type="entry name" value="THDP-binding"/>
</dbReference>
<dbReference type="EnsemblProtists" id="EKX33562">
    <property type="protein sequence ID" value="EKX33562"/>
    <property type="gene ID" value="GUITHDRAFT_156001"/>
</dbReference>
<reference evidence="13" key="2">
    <citation type="submission" date="2012-11" db="EMBL/GenBank/DDBJ databases">
        <authorList>
            <person name="Kuo A."/>
            <person name="Curtis B.A."/>
            <person name="Tanifuji G."/>
            <person name="Burki F."/>
            <person name="Gruber A."/>
            <person name="Irimia M."/>
            <person name="Maruyama S."/>
            <person name="Arias M.C."/>
            <person name="Ball S.G."/>
            <person name="Gile G.H."/>
            <person name="Hirakawa Y."/>
            <person name="Hopkins J.F."/>
            <person name="Rensing S.A."/>
            <person name="Schmutz J."/>
            <person name="Symeonidi A."/>
            <person name="Elias M."/>
            <person name="Eveleigh R.J."/>
            <person name="Herman E.K."/>
            <person name="Klute M.J."/>
            <person name="Nakayama T."/>
            <person name="Obornik M."/>
            <person name="Reyes-Prieto A."/>
            <person name="Armbrust E.V."/>
            <person name="Aves S.J."/>
            <person name="Beiko R.G."/>
            <person name="Coutinho P."/>
            <person name="Dacks J.B."/>
            <person name="Durnford D.G."/>
            <person name="Fast N.M."/>
            <person name="Green B.R."/>
            <person name="Grisdale C."/>
            <person name="Hempe F."/>
            <person name="Henrissat B."/>
            <person name="Hoppner M.P."/>
            <person name="Ishida K.-I."/>
            <person name="Kim E."/>
            <person name="Koreny L."/>
            <person name="Kroth P.G."/>
            <person name="Liu Y."/>
            <person name="Malik S.-B."/>
            <person name="Maier U.G."/>
            <person name="McRose D."/>
            <person name="Mock T."/>
            <person name="Neilson J.A."/>
            <person name="Onodera N.T."/>
            <person name="Poole A.M."/>
            <person name="Pritham E.J."/>
            <person name="Richards T.A."/>
            <person name="Rocap G."/>
            <person name="Roy S.W."/>
            <person name="Sarai C."/>
            <person name="Schaack S."/>
            <person name="Shirato S."/>
            <person name="Slamovits C.H."/>
            <person name="Spencer D.F."/>
            <person name="Suzuki S."/>
            <person name="Worden A.Z."/>
            <person name="Zauner S."/>
            <person name="Barry K."/>
            <person name="Bell C."/>
            <person name="Bharti A.K."/>
            <person name="Crow J.A."/>
            <person name="Grimwood J."/>
            <person name="Kramer R."/>
            <person name="Lindquist E."/>
            <person name="Lucas S."/>
            <person name="Salamov A."/>
            <person name="McFadden G.I."/>
            <person name="Lane C.E."/>
            <person name="Keeling P.J."/>
            <person name="Gray M.W."/>
            <person name="Grigoriev I.V."/>
            <person name="Archibald J.M."/>
        </authorList>
    </citation>
    <scope>NUCLEOTIDE SEQUENCE</scope>
    <source>
        <strain evidence="13">CCMP2712</strain>
    </source>
</reference>
<dbReference type="Gene3D" id="3.40.50.970">
    <property type="match status" value="1"/>
</dbReference>
<dbReference type="OMA" id="GMFRGVN"/>
<dbReference type="HOGENOM" id="CLU_029393_1_1_1"/>
<dbReference type="AlphaFoldDB" id="L1IBT9"/>
<dbReference type="GO" id="GO:0005759">
    <property type="term" value="C:mitochondrial matrix"/>
    <property type="evidence" value="ECO:0007669"/>
    <property type="project" value="UniProtKB-SubCell"/>
</dbReference>
<evidence type="ECO:0000259" key="10">
    <source>
        <dbReference type="Pfam" id="PF00676"/>
    </source>
</evidence>
<reference evidence="12" key="3">
    <citation type="submission" date="2015-06" db="UniProtKB">
        <authorList>
            <consortium name="EnsemblProtists"/>
        </authorList>
    </citation>
    <scope>IDENTIFICATION</scope>
</reference>
<evidence type="ECO:0000256" key="9">
    <source>
        <dbReference type="RuleBase" id="RU365014"/>
    </source>
</evidence>
<keyword evidence="8" id="KW-0496">Mitochondrion</keyword>
<dbReference type="GO" id="GO:0009083">
    <property type="term" value="P:branched-chain amino acid catabolic process"/>
    <property type="evidence" value="ECO:0007669"/>
    <property type="project" value="TreeGrafter"/>
</dbReference>
<dbReference type="InterPro" id="IPR001017">
    <property type="entry name" value="DH_E1"/>
</dbReference>
<dbReference type="FunFam" id="3.40.50.970:FF:000015">
    <property type="entry name" value="2-oxoisovalerate dehydrogenase subunit alpha"/>
    <property type="match status" value="1"/>
</dbReference>
<sequence>MSRFAPLLRTSWRLARSCGRASRSFASSPDIAVHPNIGRFSSELDLQFISRFDEPFLTFRVMDENGNILDPSLEPDVSKEKCQRMYKTMVELNVTDSILYQAQRQGRLSFYMTNYGEEATHIGSAAALEDEDVVFGQYREAGVLLWRGYSMQEMCDQCVGNRDDSNKGRMMPVHYGSKRHNFHTISSPLATQLPQAAGAAYAMKLQGRQACVVCYFGDGAASEGDFHGALNFASTLDCPVIFFCRNNGYAISTPIREQYRGDGIAVRGVSYNIRTARCDGNDVWAVHKIMDEARKIAISQKVPVLIEAMTYRGGNHSTSDDASRYRGNDEVSSWKLSNNPLARMRMFMEKKNWWDDQQETALRESARTAIVQVCNFSFSLLLSLLLFFPPPLHHKVPASLKEQEETLLEHLKEFGSHYPTVN</sequence>
<dbReference type="InterPro" id="IPR050771">
    <property type="entry name" value="Alpha-ketoacid_DH_E1_comp"/>
</dbReference>
<reference evidence="11 13" key="1">
    <citation type="journal article" date="2012" name="Nature">
        <title>Algal genomes reveal evolutionary mosaicism and the fate of nucleomorphs.</title>
        <authorList>
            <consortium name="DOE Joint Genome Institute"/>
            <person name="Curtis B.A."/>
            <person name="Tanifuji G."/>
            <person name="Burki F."/>
            <person name="Gruber A."/>
            <person name="Irimia M."/>
            <person name="Maruyama S."/>
            <person name="Arias M.C."/>
            <person name="Ball S.G."/>
            <person name="Gile G.H."/>
            <person name="Hirakawa Y."/>
            <person name="Hopkins J.F."/>
            <person name="Kuo A."/>
            <person name="Rensing S.A."/>
            <person name="Schmutz J."/>
            <person name="Symeonidi A."/>
            <person name="Elias M."/>
            <person name="Eveleigh R.J."/>
            <person name="Herman E.K."/>
            <person name="Klute M.J."/>
            <person name="Nakayama T."/>
            <person name="Obornik M."/>
            <person name="Reyes-Prieto A."/>
            <person name="Armbrust E.V."/>
            <person name="Aves S.J."/>
            <person name="Beiko R.G."/>
            <person name="Coutinho P."/>
            <person name="Dacks J.B."/>
            <person name="Durnford D.G."/>
            <person name="Fast N.M."/>
            <person name="Green B.R."/>
            <person name="Grisdale C.J."/>
            <person name="Hempel F."/>
            <person name="Henrissat B."/>
            <person name="Hoppner M.P."/>
            <person name="Ishida K."/>
            <person name="Kim E."/>
            <person name="Koreny L."/>
            <person name="Kroth P.G."/>
            <person name="Liu Y."/>
            <person name="Malik S.B."/>
            <person name="Maier U.G."/>
            <person name="McRose D."/>
            <person name="Mock T."/>
            <person name="Neilson J.A."/>
            <person name="Onodera N.T."/>
            <person name="Poole A.M."/>
            <person name="Pritham E.J."/>
            <person name="Richards T.A."/>
            <person name="Rocap G."/>
            <person name="Roy S.W."/>
            <person name="Sarai C."/>
            <person name="Schaack S."/>
            <person name="Shirato S."/>
            <person name="Slamovits C.H."/>
            <person name="Spencer D.F."/>
            <person name="Suzuki S."/>
            <person name="Worden A.Z."/>
            <person name="Zauner S."/>
            <person name="Barry K."/>
            <person name="Bell C."/>
            <person name="Bharti A.K."/>
            <person name="Crow J.A."/>
            <person name="Grimwood J."/>
            <person name="Kramer R."/>
            <person name="Lindquist E."/>
            <person name="Lucas S."/>
            <person name="Salamov A."/>
            <person name="McFadden G.I."/>
            <person name="Lane C.E."/>
            <person name="Keeling P.J."/>
            <person name="Gray M.W."/>
            <person name="Grigoriev I.V."/>
            <person name="Archibald J.M."/>
        </authorList>
    </citation>
    <scope>NUCLEOTIDE SEQUENCE</scope>
    <source>
        <strain evidence="11 13">CCMP2712</strain>
    </source>
</reference>
<dbReference type="PaxDb" id="55529-EKX33562"/>
<evidence type="ECO:0000256" key="3">
    <source>
        <dbReference type="ARBA" id="ARBA00008646"/>
    </source>
</evidence>
<proteinExistence type="inferred from homology"/>
<dbReference type="eggNOG" id="KOG1182">
    <property type="taxonomic scope" value="Eukaryota"/>
</dbReference>
<accession>L1IBT9</accession>
<evidence type="ECO:0000313" key="11">
    <source>
        <dbReference type="EMBL" id="EKX33562.1"/>
    </source>
</evidence>
<dbReference type="RefSeq" id="XP_005820542.1">
    <property type="nucleotide sequence ID" value="XM_005820485.1"/>
</dbReference>
<dbReference type="PANTHER" id="PTHR43380:SF1">
    <property type="entry name" value="2-OXOISOVALERATE DEHYDROGENASE SUBUNIT ALPHA, MITOCHONDRIAL"/>
    <property type="match status" value="1"/>
</dbReference>
<dbReference type="KEGG" id="gtt:GUITHDRAFT_156001"/>
<dbReference type="Proteomes" id="UP000011087">
    <property type="component" value="Unassembled WGS sequence"/>
</dbReference>
<evidence type="ECO:0000313" key="13">
    <source>
        <dbReference type="Proteomes" id="UP000011087"/>
    </source>
</evidence>
<keyword evidence="7 9" id="KW-0560">Oxidoreductase</keyword>
<dbReference type="Pfam" id="PF00676">
    <property type="entry name" value="E1_dh"/>
    <property type="match status" value="1"/>
</dbReference>
<evidence type="ECO:0000256" key="6">
    <source>
        <dbReference type="ARBA" id="ARBA00022958"/>
    </source>
</evidence>
<feature type="domain" description="Dehydrogenase E1 component" evidence="10">
    <location>
        <begin position="86"/>
        <end position="370"/>
    </location>
</feature>
<keyword evidence="5" id="KW-0809">Transit peptide</keyword>
<dbReference type="EMBL" id="JH993137">
    <property type="protein sequence ID" value="EKX33562.1"/>
    <property type="molecule type" value="Genomic_DNA"/>
</dbReference>
<evidence type="ECO:0000256" key="5">
    <source>
        <dbReference type="ARBA" id="ARBA00022946"/>
    </source>
</evidence>
<comment type="catalytic activity">
    <reaction evidence="9">
        <text>N(6)-[(R)-lipoyl]-L-lysyl-[protein] + 3-methyl-2-oxobutanoate + H(+) = N(6)-[(R)-S(8)-2-methylpropanoyldihydrolipoyl]-L-lysyl-[protein] + CO2</text>
        <dbReference type="Rhea" id="RHEA:13457"/>
        <dbReference type="Rhea" id="RHEA-COMP:10474"/>
        <dbReference type="Rhea" id="RHEA-COMP:10497"/>
        <dbReference type="ChEBI" id="CHEBI:11851"/>
        <dbReference type="ChEBI" id="CHEBI:15378"/>
        <dbReference type="ChEBI" id="CHEBI:16526"/>
        <dbReference type="ChEBI" id="CHEBI:83099"/>
        <dbReference type="ChEBI" id="CHEBI:83142"/>
        <dbReference type="EC" id="1.2.4.4"/>
    </reaction>
</comment>
<dbReference type="EC" id="1.2.4.4" evidence="9"/>
<comment type="cofactor">
    <cofactor evidence="1 9">
        <name>thiamine diphosphate</name>
        <dbReference type="ChEBI" id="CHEBI:58937"/>
    </cofactor>
</comment>
<evidence type="ECO:0000256" key="4">
    <source>
        <dbReference type="ARBA" id="ARBA00022723"/>
    </source>
</evidence>
<gene>
    <name evidence="11" type="ORF">GUITHDRAFT_156001</name>
</gene>
<keyword evidence="13" id="KW-1185">Reference proteome</keyword>
<name>L1IBT9_GUITC</name>
<dbReference type="GO" id="GO:0046872">
    <property type="term" value="F:metal ion binding"/>
    <property type="evidence" value="ECO:0007669"/>
    <property type="project" value="UniProtKB-KW"/>
</dbReference>
<keyword evidence="9" id="KW-0786">Thiamine pyrophosphate</keyword>
<dbReference type="STRING" id="905079.L1IBT9"/>
<evidence type="ECO:0000256" key="8">
    <source>
        <dbReference type="ARBA" id="ARBA00023128"/>
    </source>
</evidence>
<dbReference type="GeneID" id="17290290"/>
<dbReference type="CDD" id="cd02000">
    <property type="entry name" value="TPP_E1_PDC_ADC_BCADC"/>
    <property type="match status" value="1"/>
</dbReference>
<keyword evidence="4" id="KW-0479">Metal-binding</keyword>
<dbReference type="SUPFAM" id="SSF52518">
    <property type="entry name" value="Thiamin diphosphate-binding fold (THDP-binding)"/>
    <property type="match status" value="1"/>
</dbReference>
<evidence type="ECO:0000313" key="12">
    <source>
        <dbReference type="EnsemblProtists" id="EKX33562"/>
    </source>
</evidence>
<dbReference type="OrthoDB" id="3845at2759"/>
<comment type="subcellular location">
    <subcellularLocation>
        <location evidence="2">Mitochondrion matrix</location>
    </subcellularLocation>
</comment>
<comment type="function">
    <text evidence="9">The branched-chain alpha-keto dehydrogenase complex catalyzes the overall conversion of alpha-keto acids to acyl-CoA and CO(2). It contains multiple copies of three enzymatic components: branched-chain alpha-keto acid decarboxylase (E1), lipoamide acyltransferase (E2) and lipoamide dehydrogenase (E3).</text>
</comment>
<organism evidence="11">
    <name type="scientific">Guillardia theta (strain CCMP2712)</name>
    <name type="common">Cryptophyte</name>
    <dbReference type="NCBI Taxonomy" id="905079"/>
    <lineage>
        <taxon>Eukaryota</taxon>
        <taxon>Cryptophyceae</taxon>
        <taxon>Pyrenomonadales</taxon>
        <taxon>Geminigeraceae</taxon>
        <taxon>Guillardia</taxon>
    </lineage>
</organism>
<protein>
    <recommendedName>
        <fullName evidence="9">2-oxoisovalerate dehydrogenase subunit alpha</fullName>
        <ecNumber evidence="9">1.2.4.4</ecNumber>
    </recommendedName>
    <alternativeName>
        <fullName evidence="9">Branched-chain alpha-keto acid dehydrogenase E1 component alpha chain</fullName>
    </alternativeName>
</protein>